<dbReference type="PANTHER" id="PTHR46018:SF2">
    <property type="entry name" value="ZINC PHOSPHODIESTERASE ELAC PROTEIN 1"/>
    <property type="match status" value="1"/>
</dbReference>
<dbReference type="SMART" id="SM00849">
    <property type="entry name" value="Lactamase_B"/>
    <property type="match status" value="1"/>
</dbReference>
<keyword evidence="5" id="KW-1185">Reference proteome</keyword>
<dbReference type="Pfam" id="PF00753">
    <property type="entry name" value="Lactamase_B"/>
    <property type="match status" value="1"/>
</dbReference>
<feature type="chain" id="PRO_5047013319" evidence="2">
    <location>
        <begin position="24"/>
        <end position="323"/>
    </location>
</feature>
<dbReference type="InterPro" id="IPR001279">
    <property type="entry name" value="Metallo-B-lactamas"/>
</dbReference>
<comment type="caution">
    <text evidence="4">The sequence shown here is derived from an EMBL/GenBank/DDBJ whole genome shotgun (WGS) entry which is preliminary data.</text>
</comment>
<keyword evidence="2" id="KW-0732">Signal</keyword>
<feature type="domain" description="Metallo-beta-lactamase" evidence="3">
    <location>
        <begin position="62"/>
        <end position="252"/>
    </location>
</feature>
<name>A0ABR8KXK9_9SPHN</name>
<dbReference type="Gene3D" id="3.60.15.10">
    <property type="entry name" value="Ribonuclease Z/Hydroxyacylglutathione hydrolase-like"/>
    <property type="match status" value="1"/>
</dbReference>
<dbReference type="InterPro" id="IPR036866">
    <property type="entry name" value="RibonucZ/Hydroxyglut_hydro"/>
</dbReference>
<feature type="signal peptide" evidence="2">
    <location>
        <begin position="1"/>
        <end position="23"/>
    </location>
</feature>
<dbReference type="SUPFAM" id="SSF56281">
    <property type="entry name" value="Metallo-hydrolase/oxidoreductase"/>
    <property type="match status" value="1"/>
</dbReference>
<dbReference type="EMBL" id="JACXLC010000001">
    <property type="protein sequence ID" value="MBD2842951.1"/>
    <property type="molecule type" value="Genomic_DNA"/>
</dbReference>
<dbReference type="RefSeq" id="WP_190788369.1">
    <property type="nucleotide sequence ID" value="NZ_JACXLC010000001.1"/>
</dbReference>
<accession>A0ABR8KXK9</accession>
<dbReference type="CDD" id="cd07719">
    <property type="entry name" value="arylsulfatase_AtsA-like_MBL-fold"/>
    <property type="match status" value="1"/>
</dbReference>
<evidence type="ECO:0000313" key="4">
    <source>
        <dbReference type="EMBL" id="MBD2842951.1"/>
    </source>
</evidence>
<gene>
    <name evidence="4" type="ORF">IB285_11880</name>
</gene>
<sequence length="323" mass="33000">MHFAGWFGISSAAAILAACSAPAETADEPASSSPASSTECPLEGAAVQVLGSGGPIAEAARAGTSYLLWIDGEPRLLIDAGAGSFLRFAEAGGKLATLDAILLTHLHADHAGDLAGVLNSGGFEGRSEPLAVIGPDAAPRFPGTAEFLERLVSKDSGAFAYNGGYLDGTENKPLLEARDVTTAGGNAEAEGLDISNDFSVTAHPVNHGVVPALGYAIEVGGKAVVITGDQSSASEAFAADLTGSRPAILFAHHVINGEAGQPRGLHRTPFEIGELAGAIEPERLVLTHNMVRSLSRVDDSLSAIAESYDGDVSIATDLDCYPL</sequence>
<evidence type="ECO:0000256" key="1">
    <source>
        <dbReference type="ARBA" id="ARBA00022801"/>
    </source>
</evidence>
<organism evidence="4 5">
    <name type="scientific">Erythrobacter rubeus</name>
    <dbReference type="NCBI Taxonomy" id="2760803"/>
    <lineage>
        <taxon>Bacteria</taxon>
        <taxon>Pseudomonadati</taxon>
        <taxon>Pseudomonadota</taxon>
        <taxon>Alphaproteobacteria</taxon>
        <taxon>Sphingomonadales</taxon>
        <taxon>Erythrobacteraceae</taxon>
        <taxon>Erythrobacter/Porphyrobacter group</taxon>
        <taxon>Erythrobacter</taxon>
    </lineage>
</organism>
<dbReference type="PANTHER" id="PTHR46018">
    <property type="entry name" value="ZINC PHOSPHODIESTERASE ELAC PROTEIN 1"/>
    <property type="match status" value="1"/>
</dbReference>
<evidence type="ECO:0000259" key="3">
    <source>
        <dbReference type="SMART" id="SM00849"/>
    </source>
</evidence>
<dbReference type="InterPro" id="IPR044094">
    <property type="entry name" value="AtsA-like_MBL-fold"/>
</dbReference>
<reference evidence="4 5" key="1">
    <citation type="submission" date="2020-09" db="EMBL/GenBank/DDBJ databases">
        <authorList>
            <person name="Yoon J.-W."/>
        </authorList>
    </citation>
    <scope>NUCLEOTIDE SEQUENCE [LARGE SCALE GENOMIC DNA]</scope>
    <source>
        <strain evidence="4 5">KMU-140</strain>
    </source>
</reference>
<keyword evidence="1" id="KW-0378">Hydrolase</keyword>
<evidence type="ECO:0000313" key="5">
    <source>
        <dbReference type="Proteomes" id="UP000635384"/>
    </source>
</evidence>
<protein>
    <submittedName>
        <fullName evidence="4">MBL fold metallo-hydrolase</fullName>
    </submittedName>
</protein>
<proteinExistence type="predicted"/>
<dbReference type="Proteomes" id="UP000635384">
    <property type="component" value="Unassembled WGS sequence"/>
</dbReference>
<evidence type="ECO:0000256" key="2">
    <source>
        <dbReference type="SAM" id="SignalP"/>
    </source>
</evidence>